<evidence type="ECO:0000313" key="7">
    <source>
        <dbReference type="EMBL" id="KAK8878533.1"/>
    </source>
</evidence>
<dbReference type="SUPFAM" id="SSF56112">
    <property type="entry name" value="Protein kinase-like (PK-like)"/>
    <property type="match status" value="2"/>
</dbReference>
<dbReference type="InterPro" id="IPR001245">
    <property type="entry name" value="Ser-Thr/Tyr_kinase_cat_dom"/>
</dbReference>
<evidence type="ECO:0000256" key="2">
    <source>
        <dbReference type="ARBA" id="ARBA00022741"/>
    </source>
</evidence>
<keyword evidence="8" id="KW-1185">Reference proteome</keyword>
<dbReference type="SUPFAM" id="SSF81901">
    <property type="entry name" value="HCP-like"/>
    <property type="match status" value="3"/>
</dbReference>
<keyword evidence="1" id="KW-0418">Kinase</keyword>
<evidence type="ECO:0000256" key="1">
    <source>
        <dbReference type="ARBA" id="ARBA00022527"/>
    </source>
</evidence>
<dbReference type="InterPro" id="IPR011990">
    <property type="entry name" value="TPR-like_helical_dom_sf"/>
</dbReference>
<accession>A0ABR2JKU4</accession>
<keyword evidence="1" id="KW-0723">Serine/threonine-protein kinase</keyword>
<keyword evidence="2 4" id="KW-0547">Nucleotide-binding</keyword>
<dbReference type="InterPro" id="IPR050167">
    <property type="entry name" value="Ser_Thr_protein_kinase"/>
</dbReference>
<dbReference type="Gene3D" id="1.10.510.10">
    <property type="entry name" value="Transferase(Phosphotransferase) domain 1"/>
    <property type="match status" value="2"/>
</dbReference>
<evidence type="ECO:0000313" key="8">
    <source>
        <dbReference type="Proteomes" id="UP001470230"/>
    </source>
</evidence>
<feature type="binding site" evidence="4">
    <location>
        <position position="40"/>
    </location>
    <ligand>
        <name>ATP</name>
        <dbReference type="ChEBI" id="CHEBI:30616"/>
    </ligand>
</feature>
<reference evidence="7 8" key="1">
    <citation type="submission" date="2024-04" db="EMBL/GenBank/DDBJ databases">
        <title>Tritrichomonas musculus Genome.</title>
        <authorList>
            <person name="Alves-Ferreira E."/>
            <person name="Grigg M."/>
            <person name="Lorenzi H."/>
            <person name="Galac M."/>
        </authorList>
    </citation>
    <scope>NUCLEOTIDE SEQUENCE [LARGE SCALE GENOMIC DNA]</scope>
    <source>
        <strain evidence="7 8">EAF2021</strain>
    </source>
</reference>
<dbReference type="PROSITE" id="PS00107">
    <property type="entry name" value="PROTEIN_KINASE_ATP"/>
    <property type="match status" value="1"/>
</dbReference>
<gene>
    <name evidence="7" type="ORF">M9Y10_005313</name>
</gene>
<dbReference type="InterPro" id="IPR017441">
    <property type="entry name" value="Protein_kinase_ATP_BS"/>
</dbReference>
<keyword evidence="3 4" id="KW-0067">ATP-binding</keyword>
<sequence length="971" mass="110799">MSSSKIIDESDFQIIKEIGKGGYGNVFLVKDSDDNYWALKKFQNGDTAQVLREIDIMCRLDHPTIIGLRGYNFSGDDLSKMILVMEYKKNGSLLDIIQKENAKKIDSDKWNVTKKMIVTYGIAKGMEITHNNNILHRDLKPENILMNDDYEPCITDFGLSKVTDVQNNLFQSCIVGTPNYQSPEMKNNEPCNESSDVYSYGLIIYALFSGKQPNDNFPINMESLIENLPPLVQEIIECCCCEDKTDRVNFQGLVEYLKEPGKVVDGVNNDEYFEYVERIDNYKSKSTFSLSKILKSEAQLETNFSVNINAEGLSSLGNCFLTAVEQISLCRTLIKFENEENYLLQSYKSIDEQQFIPQINIYSTLNHPVIPQLKCVSFSDFHNPMMVVKKIDYLVSLDSMIKKENSDAFSSEWNLTKKIVFLYGISKAMSYLHSKNIYIYNLNPEDIYLDKKFYPYIMNIELAINPTDKNENYESFKESSKSSSIAPEFLESDPKGTQNETLSDEKIDVFSFSILMFYVFTGKYQFLKSKALDLMNSIEDHVSIISEDLCSLIKSCMSRNPSERPSFQEVSEKLSEIAQNLKGIIDVDEFNQYVSFIMSKEEETRLDVRYCKVDLEEDLKVSLKRSASNFIEAAKKYEQDSQYDKAVSYYKKAADKGDFDGNYHLALIYKNGAGSVKKSLMFAKANLLMAQAILQETQNDEFNEKVAEELNIVEEELASNPIENIVERANQGDPQAMQEYAWMLYNGIGFEKDHQKAFEFYKKAADGGMSKSMYNCALCFKNGDGTNKDLEKAATYFKMAADNGYASGMRMYGHMLKKGEGVKKDSVKAAYYFKMGADNGNVKAMNNYAAMLEDGDEIPGNMDEAEYYYKLSADNGDVHGMSNYATLYYIKAKCEKLRKPIKAAEYYKKAAEYYKYAADEGQAKSMELYARMLENGEGIEKNIDEAIKYYRRSAIKGYQKAKLALNRLTQA</sequence>
<comment type="caution">
    <text evidence="7">The sequence shown here is derived from an EMBL/GenBank/DDBJ whole genome shotgun (WGS) entry which is preliminary data.</text>
</comment>
<keyword evidence="1" id="KW-0808">Transferase</keyword>
<dbReference type="Pfam" id="PF00069">
    <property type="entry name" value="Pkinase"/>
    <property type="match status" value="1"/>
</dbReference>
<dbReference type="Pfam" id="PF08238">
    <property type="entry name" value="Sel1"/>
    <property type="match status" value="8"/>
</dbReference>
<feature type="domain" description="Protein kinase" evidence="6">
    <location>
        <begin position="305"/>
        <end position="577"/>
    </location>
</feature>
<organism evidence="7 8">
    <name type="scientific">Tritrichomonas musculus</name>
    <dbReference type="NCBI Taxonomy" id="1915356"/>
    <lineage>
        <taxon>Eukaryota</taxon>
        <taxon>Metamonada</taxon>
        <taxon>Parabasalia</taxon>
        <taxon>Tritrichomonadida</taxon>
        <taxon>Tritrichomonadidae</taxon>
        <taxon>Tritrichomonas</taxon>
    </lineage>
</organism>
<dbReference type="PROSITE" id="PS00108">
    <property type="entry name" value="PROTEIN_KINASE_ST"/>
    <property type="match status" value="1"/>
</dbReference>
<dbReference type="Gene3D" id="1.25.40.10">
    <property type="entry name" value="Tetratricopeptide repeat domain"/>
    <property type="match status" value="2"/>
</dbReference>
<dbReference type="Pfam" id="PF07714">
    <property type="entry name" value="PK_Tyr_Ser-Thr"/>
    <property type="match status" value="1"/>
</dbReference>
<dbReference type="Proteomes" id="UP001470230">
    <property type="component" value="Unassembled WGS sequence"/>
</dbReference>
<dbReference type="InterPro" id="IPR006597">
    <property type="entry name" value="Sel1-like"/>
</dbReference>
<dbReference type="SMART" id="SM00220">
    <property type="entry name" value="S_TKc"/>
    <property type="match status" value="1"/>
</dbReference>
<evidence type="ECO:0000256" key="4">
    <source>
        <dbReference type="PROSITE-ProRule" id="PRU10141"/>
    </source>
</evidence>
<evidence type="ECO:0000256" key="3">
    <source>
        <dbReference type="ARBA" id="ARBA00022840"/>
    </source>
</evidence>
<proteinExistence type="predicted"/>
<evidence type="ECO:0000259" key="6">
    <source>
        <dbReference type="PROSITE" id="PS50011"/>
    </source>
</evidence>
<name>A0ABR2JKU4_9EUKA</name>
<dbReference type="InterPro" id="IPR000719">
    <property type="entry name" value="Prot_kinase_dom"/>
</dbReference>
<feature type="region of interest" description="Disordered" evidence="5">
    <location>
        <begin position="474"/>
        <end position="500"/>
    </location>
</feature>
<dbReference type="InterPro" id="IPR011009">
    <property type="entry name" value="Kinase-like_dom_sf"/>
</dbReference>
<dbReference type="EMBL" id="JAPFFF010000011">
    <property type="protein sequence ID" value="KAK8878533.1"/>
    <property type="molecule type" value="Genomic_DNA"/>
</dbReference>
<dbReference type="InterPro" id="IPR008271">
    <property type="entry name" value="Ser/Thr_kinase_AS"/>
</dbReference>
<protein>
    <recommendedName>
        <fullName evidence="6">Protein kinase domain-containing protein</fullName>
    </recommendedName>
</protein>
<feature type="domain" description="Protein kinase" evidence="6">
    <location>
        <begin position="12"/>
        <end position="273"/>
    </location>
</feature>
<dbReference type="PANTHER" id="PTHR23257">
    <property type="entry name" value="SERINE-THREONINE PROTEIN KINASE"/>
    <property type="match status" value="1"/>
</dbReference>
<dbReference type="PROSITE" id="PS50011">
    <property type="entry name" value="PROTEIN_KINASE_DOM"/>
    <property type="match status" value="2"/>
</dbReference>
<dbReference type="SMART" id="SM00671">
    <property type="entry name" value="SEL1"/>
    <property type="match status" value="7"/>
</dbReference>
<evidence type="ECO:0000256" key="5">
    <source>
        <dbReference type="SAM" id="MobiDB-lite"/>
    </source>
</evidence>